<proteinExistence type="predicted"/>
<dbReference type="InterPro" id="IPR003346">
    <property type="entry name" value="Transposase_20"/>
</dbReference>
<accession>A0A450ZF81</accession>
<dbReference type="EMBL" id="CAADFT010000095">
    <property type="protein sequence ID" value="VFK47836.1"/>
    <property type="molecule type" value="Genomic_DNA"/>
</dbReference>
<dbReference type="GO" id="GO:0006313">
    <property type="term" value="P:DNA transposition"/>
    <property type="evidence" value="ECO:0007669"/>
    <property type="project" value="InterPro"/>
</dbReference>
<evidence type="ECO:0000313" key="3">
    <source>
        <dbReference type="EMBL" id="VFK52465.1"/>
    </source>
</evidence>
<dbReference type="Pfam" id="PF02371">
    <property type="entry name" value="Transposase_20"/>
    <property type="match status" value="1"/>
</dbReference>
<evidence type="ECO:0000259" key="1">
    <source>
        <dbReference type="Pfam" id="PF02371"/>
    </source>
</evidence>
<reference evidence="3" key="1">
    <citation type="submission" date="2019-02" db="EMBL/GenBank/DDBJ databases">
        <authorList>
            <person name="Gruber-Vodicka R. H."/>
            <person name="Seah K. B. B."/>
        </authorList>
    </citation>
    <scope>NUCLEOTIDE SEQUENCE</scope>
    <source>
        <strain evidence="3">BECK_BZ123</strain>
        <strain evidence="2">BECK_BZ125</strain>
    </source>
</reference>
<gene>
    <name evidence="3" type="ORF">BECKTC1821D_GA0114238_11814</name>
    <name evidence="2" type="ORF">BECKTC1821E_GA0114239_10957</name>
</gene>
<feature type="domain" description="Transposase IS116/IS110/IS902 C-terminal" evidence="1">
    <location>
        <begin position="2"/>
        <end position="69"/>
    </location>
</feature>
<evidence type="ECO:0000313" key="2">
    <source>
        <dbReference type="EMBL" id="VFK47836.1"/>
    </source>
</evidence>
<dbReference type="GO" id="GO:0003677">
    <property type="term" value="F:DNA binding"/>
    <property type="evidence" value="ECO:0007669"/>
    <property type="project" value="InterPro"/>
</dbReference>
<protein>
    <submittedName>
        <fullName evidence="3">Transposase IS116/IS110/IS902 family protein</fullName>
    </submittedName>
</protein>
<name>A0A450ZF81_9GAMM</name>
<dbReference type="AlphaFoldDB" id="A0A450ZF81"/>
<organism evidence="3">
    <name type="scientific">Candidatus Kentrum sp. TC</name>
    <dbReference type="NCBI Taxonomy" id="2126339"/>
    <lineage>
        <taxon>Bacteria</taxon>
        <taxon>Pseudomonadati</taxon>
        <taxon>Pseudomonadota</taxon>
        <taxon>Gammaproteobacteria</taxon>
        <taxon>Candidatus Kentrum</taxon>
    </lineage>
</organism>
<sequence>MLLVEISDDMEAFGSAEKLVSWAGICPSNHESAGKRVAGKKRKGNSCVQRILSEAASRTRCAFQEKFKSLLVGRGRKRAICAGSQNIENHFRIALAGDYYRDAIANYEKLIVERNAPP</sequence>
<dbReference type="GO" id="GO:0004803">
    <property type="term" value="F:transposase activity"/>
    <property type="evidence" value="ECO:0007669"/>
    <property type="project" value="InterPro"/>
</dbReference>
<dbReference type="EMBL" id="CAADFS010000181">
    <property type="protein sequence ID" value="VFK52465.1"/>
    <property type="molecule type" value="Genomic_DNA"/>
</dbReference>